<dbReference type="EMBL" id="CAEKKB010000007">
    <property type="protein sequence ID" value="CAB4316600.1"/>
    <property type="molecule type" value="Genomic_DNA"/>
</dbReference>
<proteinExistence type="predicted"/>
<gene>
    <name evidence="1" type="ORF">ORAREDHAP_LOCUS42436</name>
</gene>
<accession>A0A6J5XS70</accession>
<evidence type="ECO:0000313" key="1">
    <source>
        <dbReference type="EMBL" id="CAB4316600.1"/>
    </source>
</evidence>
<sequence>MIAELESAPQFISGEGALYLPTCIIYPELGLTCRDLLMKHAYQRGRGSLLARPEGEGAFLGKFPASPMRVCLGKQLSHP</sequence>
<name>A0A6J5XS70_PRUAR</name>
<organism evidence="1 2">
    <name type="scientific">Prunus armeniaca</name>
    <name type="common">Apricot</name>
    <name type="synonym">Armeniaca vulgaris</name>
    <dbReference type="NCBI Taxonomy" id="36596"/>
    <lineage>
        <taxon>Eukaryota</taxon>
        <taxon>Viridiplantae</taxon>
        <taxon>Streptophyta</taxon>
        <taxon>Embryophyta</taxon>
        <taxon>Tracheophyta</taxon>
        <taxon>Spermatophyta</taxon>
        <taxon>Magnoliopsida</taxon>
        <taxon>eudicotyledons</taxon>
        <taxon>Gunneridae</taxon>
        <taxon>Pentapetalae</taxon>
        <taxon>rosids</taxon>
        <taxon>fabids</taxon>
        <taxon>Rosales</taxon>
        <taxon>Rosaceae</taxon>
        <taxon>Amygdaloideae</taxon>
        <taxon>Amygdaleae</taxon>
        <taxon>Prunus</taxon>
    </lineage>
</organism>
<dbReference type="Proteomes" id="UP000507245">
    <property type="component" value="Unassembled WGS sequence"/>
</dbReference>
<protein>
    <submittedName>
        <fullName evidence="1">Uncharacterized protein</fullName>
    </submittedName>
</protein>
<reference evidence="2" key="1">
    <citation type="journal article" date="2020" name="Genome Biol.">
        <title>Gamete binning: chromosome-level and haplotype-resolved genome assembly enabled by high-throughput single-cell sequencing of gamete genomes.</title>
        <authorList>
            <person name="Campoy J.A."/>
            <person name="Sun H."/>
            <person name="Goel M."/>
            <person name="Jiao W.-B."/>
            <person name="Folz-Donahue K."/>
            <person name="Wang N."/>
            <person name="Rubio M."/>
            <person name="Liu C."/>
            <person name="Kukat C."/>
            <person name="Ruiz D."/>
            <person name="Huettel B."/>
            <person name="Schneeberger K."/>
        </authorList>
    </citation>
    <scope>NUCLEOTIDE SEQUENCE [LARGE SCALE GENOMIC DNA]</scope>
    <source>
        <strain evidence="2">cv. Rojo Pasion</strain>
    </source>
</reference>
<dbReference type="AlphaFoldDB" id="A0A6J5XS70"/>
<keyword evidence="2" id="KW-1185">Reference proteome</keyword>
<evidence type="ECO:0000313" key="2">
    <source>
        <dbReference type="Proteomes" id="UP000507245"/>
    </source>
</evidence>